<evidence type="ECO:0000313" key="8">
    <source>
        <dbReference type="Proteomes" id="UP000177174"/>
    </source>
</evidence>
<dbReference type="InterPro" id="IPR023574">
    <property type="entry name" value="Ribosomal_uL4_dom_sf"/>
</dbReference>
<evidence type="ECO:0000256" key="1">
    <source>
        <dbReference type="ARBA" id="ARBA00010528"/>
    </source>
</evidence>
<dbReference type="GO" id="GO:1990904">
    <property type="term" value="C:ribonucleoprotein complex"/>
    <property type="evidence" value="ECO:0007669"/>
    <property type="project" value="UniProtKB-KW"/>
</dbReference>
<dbReference type="GO" id="GO:0005840">
    <property type="term" value="C:ribosome"/>
    <property type="evidence" value="ECO:0007669"/>
    <property type="project" value="UniProtKB-KW"/>
</dbReference>
<dbReference type="Gene3D" id="3.40.1370.10">
    <property type="match status" value="1"/>
</dbReference>
<keyword evidence="3 5" id="KW-0687">Ribonucleoprotein</keyword>
<dbReference type="GO" id="GO:0003735">
    <property type="term" value="F:structural constituent of ribosome"/>
    <property type="evidence" value="ECO:0007669"/>
    <property type="project" value="InterPro"/>
</dbReference>
<dbReference type="NCBIfam" id="TIGR03953">
    <property type="entry name" value="rplD_bact"/>
    <property type="match status" value="1"/>
</dbReference>
<dbReference type="STRING" id="1798405.A3E64_01330"/>
<dbReference type="PANTHER" id="PTHR10746">
    <property type="entry name" value="50S RIBOSOMAL PROTEIN L4"/>
    <property type="match status" value="1"/>
</dbReference>
<feature type="region of interest" description="Disordered" evidence="6">
    <location>
        <begin position="50"/>
        <end position="94"/>
    </location>
</feature>
<comment type="function">
    <text evidence="5">One of the primary rRNA binding proteins, this protein initially binds near the 5'-end of the 23S rRNA. It is important during the early stages of 50S assembly. It makes multiple contacts with different domains of the 23S rRNA in the assembled 50S subunit and ribosome.</text>
</comment>
<evidence type="ECO:0000313" key="7">
    <source>
        <dbReference type="EMBL" id="OGY65056.1"/>
    </source>
</evidence>
<evidence type="ECO:0000256" key="4">
    <source>
        <dbReference type="ARBA" id="ARBA00035244"/>
    </source>
</evidence>
<name>A0A1G1ZLR3_9BACT</name>
<dbReference type="AlphaFoldDB" id="A0A1G1ZLR3"/>
<dbReference type="SUPFAM" id="SSF52166">
    <property type="entry name" value="Ribosomal protein L4"/>
    <property type="match status" value="1"/>
</dbReference>
<reference evidence="7 8" key="1">
    <citation type="journal article" date="2016" name="Nat. Commun.">
        <title>Thousands of microbial genomes shed light on interconnected biogeochemical processes in an aquifer system.</title>
        <authorList>
            <person name="Anantharaman K."/>
            <person name="Brown C.T."/>
            <person name="Hug L.A."/>
            <person name="Sharon I."/>
            <person name="Castelle C.J."/>
            <person name="Probst A.J."/>
            <person name="Thomas B.C."/>
            <person name="Singh A."/>
            <person name="Wilkins M.J."/>
            <person name="Karaoz U."/>
            <person name="Brodie E.L."/>
            <person name="Williams K.H."/>
            <person name="Hubbard S.S."/>
            <person name="Banfield J.F."/>
        </authorList>
    </citation>
    <scope>NUCLEOTIDE SEQUENCE [LARGE SCALE GENOMIC DNA]</scope>
</reference>
<gene>
    <name evidence="5" type="primary">rplD</name>
    <name evidence="7" type="ORF">A3E64_01330</name>
</gene>
<dbReference type="InterPro" id="IPR013005">
    <property type="entry name" value="Ribosomal_uL4-like"/>
</dbReference>
<dbReference type="Proteomes" id="UP000177174">
    <property type="component" value="Unassembled WGS sequence"/>
</dbReference>
<evidence type="ECO:0000256" key="3">
    <source>
        <dbReference type="ARBA" id="ARBA00023274"/>
    </source>
</evidence>
<dbReference type="PANTHER" id="PTHR10746:SF6">
    <property type="entry name" value="LARGE RIBOSOMAL SUBUNIT PROTEIN UL4M"/>
    <property type="match status" value="1"/>
</dbReference>
<keyword evidence="5" id="KW-0699">rRNA-binding</keyword>
<comment type="similarity">
    <text evidence="1 5">Belongs to the universal ribosomal protein uL4 family.</text>
</comment>
<comment type="function">
    <text evidence="5">Forms part of the polypeptide exit tunnel.</text>
</comment>
<dbReference type="HAMAP" id="MF_01328_B">
    <property type="entry name" value="Ribosomal_uL4_B"/>
    <property type="match status" value="1"/>
</dbReference>
<accession>A0A1G1ZLR3</accession>
<proteinExistence type="inferred from homology"/>
<feature type="compositionally biased region" description="Basic residues" evidence="6">
    <location>
        <begin position="64"/>
        <end position="76"/>
    </location>
</feature>
<keyword evidence="2 5" id="KW-0689">Ribosomal protein</keyword>
<organism evidence="7 8">
    <name type="scientific">Candidatus Harrisonbacteria bacterium RIFCSPHIGHO2_12_FULL_48_16</name>
    <dbReference type="NCBI Taxonomy" id="1798405"/>
    <lineage>
        <taxon>Bacteria</taxon>
        <taxon>Candidatus Harrisoniibacteriota</taxon>
    </lineage>
</organism>
<dbReference type="GO" id="GO:0019843">
    <property type="term" value="F:rRNA binding"/>
    <property type="evidence" value="ECO:0007669"/>
    <property type="project" value="UniProtKB-UniRule"/>
</dbReference>
<evidence type="ECO:0000256" key="2">
    <source>
        <dbReference type="ARBA" id="ARBA00022980"/>
    </source>
</evidence>
<dbReference type="Pfam" id="PF00573">
    <property type="entry name" value="Ribosomal_L4"/>
    <property type="match status" value="1"/>
</dbReference>
<protein>
    <recommendedName>
        <fullName evidence="4 5">Large ribosomal subunit protein uL4</fullName>
    </recommendedName>
</protein>
<sequence length="200" mass="22338">MKTQVYNLKGEKVGDIELSDKIFARDWNPDLVHQVMLAQAANRRHPWAHTKNRGEVRGGGIKPWKQKHTGRARHGSIRSPIWRGGGVTHGPVKDRDYSQKVNKKMMRAAIFSVLSKKLSDGGLKIVDSLKLEAPKTKLLFSAIKIFLPALLVAATDNKLISRAARNIPRVKSLHGASLNVEDLLKYKNVLIDKQAVAEIK</sequence>
<dbReference type="EMBL" id="MHJH01000006">
    <property type="protein sequence ID" value="OGY65056.1"/>
    <property type="molecule type" value="Genomic_DNA"/>
</dbReference>
<evidence type="ECO:0000256" key="5">
    <source>
        <dbReference type="HAMAP-Rule" id="MF_01328"/>
    </source>
</evidence>
<comment type="caution">
    <text evidence="7">The sequence shown here is derived from an EMBL/GenBank/DDBJ whole genome shotgun (WGS) entry which is preliminary data.</text>
</comment>
<keyword evidence="5" id="KW-0694">RNA-binding</keyword>
<dbReference type="InterPro" id="IPR002136">
    <property type="entry name" value="Ribosomal_uL4"/>
</dbReference>
<evidence type="ECO:0000256" key="6">
    <source>
        <dbReference type="SAM" id="MobiDB-lite"/>
    </source>
</evidence>
<comment type="subunit">
    <text evidence="5">Part of the 50S ribosomal subunit.</text>
</comment>
<dbReference type="GO" id="GO:0006412">
    <property type="term" value="P:translation"/>
    <property type="evidence" value="ECO:0007669"/>
    <property type="project" value="UniProtKB-UniRule"/>
</dbReference>